<sequence length="396" mass="46180">MENILRNEIKKAECCSSSIKDILARCEDAVGFIELYLKRNPGKKHSEFLDFYDDLDVPSQVLLYEKKKKMVRSDKFEEECLMRYCIEQRSEISYEIIKSMRNSKLLFKVLSESFLLVNVDEEDDLFFTKCIVAALRIHNIDFSEMNVLMTGIGRHFSDGRRKYYEHGAIVASVLLNTCEFDIGSMDETQQMIDDIPSHLLKKNGDRDFEDPGNVFKCYKKVENSFEMLGSGWRPKFLQEAINAIEEERDAEKVEASFRWFPDLVRSATERTLKYKSKKALEVLMNYDGYEEHKVDAISSLIQRSHKFLIDDTIDDFFNGKLCLRHKIILVFSFKKIIKEGPLDQAISLYRCIEFMARRIHHEIPRAMGRALECLLVEGMERAGERTDRAVDVLTDN</sequence>
<dbReference type="KEGG" id="ero:EROM_071500"/>
<gene>
    <name evidence="1" type="ordered locus">EROM_071500</name>
</gene>
<reference evidence="1 2" key="1">
    <citation type="journal article" date="2012" name="Proc. Natl. Acad. Sci. U.S.A.">
        <title>Gain and loss of multiple functionally related, horizontally transferred genes in the reduced genomes of two microsporidian parasites.</title>
        <authorList>
            <person name="Pombert J.-F."/>
            <person name="Selman M."/>
            <person name="Burki F."/>
            <person name="Bardell F.T."/>
            <person name="Farinelli L."/>
            <person name="Solter L.F."/>
            <person name="Whitman D.W."/>
            <person name="Weiss L.M."/>
            <person name="Corradi N."/>
            <person name="Keeling P.J."/>
        </authorList>
    </citation>
    <scope>NUCLEOTIDE SEQUENCE [LARGE SCALE GENOMIC DNA]</scope>
    <source>
        <strain evidence="1 2">SJ-2008</strain>
    </source>
</reference>
<dbReference type="RefSeq" id="XP_009264898.1">
    <property type="nucleotide sequence ID" value="XM_009266623.1"/>
</dbReference>
<dbReference type="EMBL" id="CP003524">
    <property type="protein sequence ID" value="AFN83401.1"/>
    <property type="molecule type" value="Genomic_DNA"/>
</dbReference>
<proteinExistence type="predicted"/>
<dbReference type="VEuPathDB" id="MicrosporidiaDB:EROM_071500"/>
<dbReference type="HOGENOM" id="CLU_696441_0_0_1"/>
<evidence type="ECO:0000313" key="1">
    <source>
        <dbReference type="EMBL" id="AFN83401.1"/>
    </source>
</evidence>
<dbReference type="OrthoDB" id="2191444at2759"/>
<accession>I6ZUM0</accession>
<name>I6ZUM0_ENCRO</name>
<dbReference type="GeneID" id="20521714"/>
<protein>
    <submittedName>
        <fullName evidence="1">Uncharacterized protein</fullName>
    </submittedName>
</protein>
<evidence type="ECO:0000313" key="2">
    <source>
        <dbReference type="Proteomes" id="UP000010094"/>
    </source>
</evidence>
<organism evidence="1 2">
    <name type="scientific">Encephalitozoon romaleae (strain SJ-2008)</name>
    <name type="common">Microsporidian parasite</name>
    <dbReference type="NCBI Taxonomy" id="1178016"/>
    <lineage>
        <taxon>Eukaryota</taxon>
        <taxon>Fungi</taxon>
        <taxon>Fungi incertae sedis</taxon>
        <taxon>Microsporidia</taxon>
        <taxon>Unikaryonidae</taxon>
        <taxon>Encephalitozoon</taxon>
    </lineage>
</organism>
<dbReference type="AlphaFoldDB" id="I6ZUM0"/>
<keyword evidence="2" id="KW-1185">Reference proteome</keyword>
<dbReference type="Proteomes" id="UP000010094">
    <property type="component" value="Chromosome VII"/>
</dbReference>